<name>A0ABP0L732_9DINO</name>
<organism evidence="4 5">
    <name type="scientific">Durusdinium trenchii</name>
    <dbReference type="NCBI Taxonomy" id="1381693"/>
    <lineage>
        <taxon>Eukaryota</taxon>
        <taxon>Sar</taxon>
        <taxon>Alveolata</taxon>
        <taxon>Dinophyceae</taxon>
        <taxon>Suessiales</taxon>
        <taxon>Symbiodiniaceae</taxon>
        <taxon>Durusdinium</taxon>
    </lineage>
</organism>
<gene>
    <name evidence="4" type="ORF">SCF082_LOCUS20928</name>
</gene>
<reference evidence="4 5" key="1">
    <citation type="submission" date="2024-02" db="EMBL/GenBank/DDBJ databases">
        <authorList>
            <person name="Chen Y."/>
            <person name="Shah S."/>
            <person name="Dougan E. K."/>
            <person name="Thang M."/>
            <person name="Chan C."/>
        </authorList>
    </citation>
    <scope>NUCLEOTIDE SEQUENCE [LARGE SCALE GENOMIC DNA]</scope>
</reference>
<comment type="caution">
    <text evidence="4">The sequence shown here is derived from an EMBL/GenBank/DDBJ whole genome shotgun (WGS) entry which is preliminary data.</text>
</comment>
<protein>
    <recommendedName>
        <fullName evidence="3">EF-hand domain-containing protein</fullName>
    </recommendedName>
</protein>
<dbReference type="PANTHER" id="PTHR43968">
    <property type="match status" value="1"/>
</dbReference>
<dbReference type="Gene3D" id="1.20.1050.10">
    <property type="match status" value="1"/>
</dbReference>
<dbReference type="InterPro" id="IPR011992">
    <property type="entry name" value="EF-hand-dom_pair"/>
</dbReference>
<dbReference type="PROSITE" id="PS00018">
    <property type="entry name" value="EF_HAND_1"/>
    <property type="match status" value="1"/>
</dbReference>
<dbReference type="Pfam" id="PF13202">
    <property type="entry name" value="EF-hand_5"/>
    <property type="match status" value="2"/>
</dbReference>
<dbReference type="PROSITE" id="PS50222">
    <property type="entry name" value="EF_HAND_2"/>
    <property type="match status" value="1"/>
</dbReference>
<feature type="non-terminal residue" evidence="4">
    <location>
        <position position="1"/>
    </location>
</feature>
<feature type="domain" description="EF-hand" evidence="3">
    <location>
        <begin position="752"/>
        <end position="787"/>
    </location>
</feature>
<dbReference type="Proteomes" id="UP001642464">
    <property type="component" value="Unassembled WGS sequence"/>
</dbReference>
<dbReference type="InterPro" id="IPR050983">
    <property type="entry name" value="GST_Omega/HSP26"/>
</dbReference>
<evidence type="ECO:0000313" key="4">
    <source>
        <dbReference type="EMBL" id="CAK9034611.1"/>
    </source>
</evidence>
<dbReference type="SUPFAM" id="SSF47473">
    <property type="entry name" value="EF-hand"/>
    <property type="match status" value="1"/>
</dbReference>
<dbReference type="InterPro" id="IPR002048">
    <property type="entry name" value="EF_hand_dom"/>
</dbReference>
<evidence type="ECO:0000313" key="5">
    <source>
        <dbReference type="Proteomes" id="UP001642464"/>
    </source>
</evidence>
<dbReference type="EMBL" id="CAXAMM010014780">
    <property type="protein sequence ID" value="CAK9034611.1"/>
    <property type="molecule type" value="Genomic_DNA"/>
</dbReference>
<accession>A0ABP0L732</accession>
<feature type="region of interest" description="Disordered" evidence="2">
    <location>
        <begin position="276"/>
        <end position="311"/>
    </location>
</feature>
<keyword evidence="1" id="KW-0106">Calcium</keyword>
<dbReference type="InterPro" id="IPR018247">
    <property type="entry name" value="EF_Hand_1_Ca_BS"/>
</dbReference>
<sequence>VPAPYTMAEREVFWLDAGIMLEASLSGGHGGRWPPLLVTDRENLCQVAATGYIRSKLAEVAQIRESQLVTVVLAEDFGHLCGVLVAGAPLPRAEPLLPPEEPKEAMGSSKDVTLRCGVYVQRQNLVSIGQEPRGALFGARCLALFADLAAYCAVAPDGARSVEAAGRWEVINGQVVLFAEGSPTGSHLKLTKLNATLVPEISYEQPIFVPLEELESDFDSPISLAECIPRGGELLRLQLLEEGIATSLSLPAPHPVSEAQVLTNALDSTFATAWDVTSPTSPFSPTASPPEPDTPGPGAAQLDPRPAAPARPAERTYFLRTPIHALLSLANPSPEPVPDAKPSGPRLFGMQRGITTSLPAEMQWEPHTAKRQSDVLQMRRIPGRLLTDDSERTAQTCTLQPGTYSFESGQPKDYSYKKLDFKLHVDGKCEYKELAQGSSLRAKPREATWRVEAELLVMDSPKSSFSFILREFRGSKSMERKVGRLDIPLSTVHRCRFAPFPQHLEPFPSHQPLPSTARIFGVVDPDAPLLRALRCRPDRLPYHAFERELRRQGLPVDEILTDFRFVDRDADGLVSVDEMRRLETYGNPVAAPEVLDEFREALVKNFGSLSGAFEPLSAQCGAGRVTAAEFERFLNRLEEVPTAGRPLVAPGSKGQALRDWLQRHDAETRTAVFASLCPEGDAIDLPDFLSLNMHGAVLALRRLEHFQSWVIEGFGSTGEVFRKVFKTLGSTDGKGLSCKALWEGAQALGYPCELRVMKSVFSLLDRNFDGEVNAREFQKLLEFRCEDVLREVEALKRFADTMLGGLEAAFAKLLERERILQGLPASPKMAGYNAFNKVCMSAGFNKMAPKADLKMLFLFLNEVSGRQTAGLLSISEWSLLKGFNSKAISGSPARLRRILQEAYGGIDEAFQQMHTTWLRRALTKGLKQTAMAGLVHSVLNPTSPERSPSGRAYGAGVAGVGVSAGASALPALSGLFRDTLNSMTALLVEASRSDQEQPWALQDPKTYQERLEEPNISEFDPESTQRILGELGVQTDWQLEELPEWEASAHELLERLNEVPFLESHPVPDRGLTMAWASWSLRSADRSELGTFLTRSGYRSTGGPGSEGYTNSPLDPLVPLVVGNFSRAADAEIQADPPKLHVDRHEAPLTITFVPGATSEELSHSVCDAFTVTRVYHGLLHTHDESQVQLLQISSLTRDDRILRDDDVIAAYCGLGSASEVGEHGRRRDPAVFIFLSQHAGGGRHPVEEAARQLNAAILGLMREALISFVSKGMVKRKLNQADQGQVEVMSVHYTNDSCPFSHRAMFARCLRPPESGKVQYVPYGRQVEFAERLGVEAIQGARCFEGKTVQEIQKIRQDYLSVNPSGEVPSLVTAQGALITESEILAEYFDLSSVASKHRLVPSDPVQASRVRLCMKKFNEVVPGLFALLRNQDPAKDHECADKIRSSMHKFRSTLDEGDSFCVGAAVSLADVHCGPFLYRLSAFGRLRCIPVLTVPRHGATRSERGGFATFPGLRPVGGSSD</sequence>
<keyword evidence="5" id="KW-1185">Reference proteome</keyword>
<dbReference type="InterPro" id="IPR036282">
    <property type="entry name" value="Glutathione-S-Trfase_C_sf"/>
</dbReference>
<evidence type="ECO:0000256" key="1">
    <source>
        <dbReference type="ARBA" id="ARBA00022837"/>
    </source>
</evidence>
<dbReference type="PANTHER" id="PTHR43968:SF6">
    <property type="entry name" value="GLUTATHIONE S-TRANSFERASE OMEGA"/>
    <property type="match status" value="1"/>
</dbReference>
<dbReference type="SUPFAM" id="SSF47616">
    <property type="entry name" value="GST C-terminal domain-like"/>
    <property type="match status" value="1"/>
</dbReference>
<dbReference type="Gene3D" id="1.10.238.10">
    <property type="entry name" value="EF-hand"/>
    <property type="match status" value="1"/>
</dbReference>
<evidence type="ECO:0000259" key="3">
    <source>
        <dbReference type="PROSITE" id="PS50222"/>
    </source>
</evidence>
<proteinExistence type="predicted"/>
<feature type="compositionally biased region" description="Low complexity" evidence="2">
    <location>
        <begin position="277"/>
        <end position="286"/>
    </location>
</feature>
<evidence type="ECO:0000256" key="2">
    <source>
        <dbReference type="SAM" id="MobiDB-lite"/>
    </source>
</evidence>
<dbReference type="Gene3D" id="3.40.30.10">
    <property type="entry name" value="Glutaredoxin"/>
    <property type="match status" value="1"/>
</dbReference>